<comment type="caution">
    <text evidence="1">The sequence shown here is derived from an EMBL/GenBank/DDBJ whole genome shotgun (WGS) entry which is preliminary data.</text>
</comment>
<reference evidence="1 2" key="1">
    <citation type="submission" date="2024-01" db="EMBL/GenBank/DDBJ databases">
        <title>The genomes of 5 underutilized Papilionoideae crops provide insights into root nodulation and disease resistanc.</title>
        <authorList>
            <person name="Jiang F."/>
        </authorList>
    </citation>
    <scope>NUCLEOTIDE SEQUENCE [LARGE SCALE GENOMIC DNA]</scope>
    <source>
        <strain evidence="1">LVBAO_FW01</strain>
        <tissue evidence="1">Leaves</tissue>
    </source>
</reference>
<name>A0AAN9KN68_CANGL</name>
<protein>
    <submittedName>
        <fullName evidence="1">Uncharacterized protein</fullName>
    </submittedName>
</protein>
<keyword evidence="2" id="KW-1185">Reference proteome</keyword>
<evidence type="ECO:0000313" key="1">
    <source>
        <dbReference type="EMBL" id="KAK7320800.1"/>
    </source>
</evidence>
<dbReference type="AlphaFoldDB" id="A0AAN9KN68"/>
<gene>
    <name evidence="1" type="ORF">VNO77_30614</name>
</gene>
<proteinExistence type="predicted"/>
<evidence type="ECO:0000313" key="2">
    <source>
        <dbReference type="Proteomes" id="UP001367508"/>
    </source>
</evidence>
<organism evidence="1 2">
    <name type="scientific">Canavalia gladiata</name>
    <name type="common">Sword bean</name>
    <name type="synonym">Dolichos gladiatus</name>
    <dbReference type="NCBI Taxonomy" id="3824"/>
    <lineage>
        <taxon>Eukaryota</taxon>
        <taxon>Viridiplantae</taxon>
        <taxon>Streptophyta</taxon>
        <taxon>Embryophyta</taxon>
        <taxon>Tracheophyta</taxon>
        <taxon>Spermatophyta</taxon>
        <taxon>Magnoliopsida</taxon>
        <taxon>eudicotyledons</taxon>
        <taxon>Gunneridae</taxon>
        <taxon>Pentapetalae</taxon>
        <taxon>rosids</taxon>
        <taxon>fabids</taxon>
        <taxon>Fabales</taxon>
        <taxon>Fabaceae</taxon>
        <taxon>Papilionoideae</taxon>
        <taxon>50 kb inversion clade</taxon>
        <taxon>NPAAA clade</taxon>
        <taxon>indigoferoid/millettioid clade</taxon>
        <taxon>Phaseoleae</taxon>
        <taxon>Canavalia</taxon>
    </lineage>
</organism>
<accession>A0AAN9KN68</accession>
<dbReference type="EMBL" id="JAYMYQ010000007">
    <property type="protein sequence ID" value="KAK7320800.1"/>
    <property type="molecule type" value="Genomic_DNA"/>
</dbReference>
<dbReference type="Proteomes" id="UP001367508">
    <property type="component" value="Unassembled WGS sequence"/>
</dbReference>
<sequence length="145" mass="17092">MRIGITCLVRGVFQKKKRIRGFEGFSQSFSLRYFLGASLALKKRKRFLRFQGSPHSKEDSFLEVDITLISQTRAVSLELSRSNHTLEPCCEMLVSRKAIDRYSQNHKKCWGRVTEFAYYYTYFQDHLVFNVMGDTNYAHIFFGRH</sequence>